<proteinExistence type="predicted"/>
<evidence type="ECO:0000313" key="3">
    <source>
        <dbReference type="EMBL" id="CAF4377494.1"/>
    </source>
</evidence>
<organism evidence="2 4">
    <name type="scientific">Didymodactylos carnosus</name>
    <dbReference type="NCBI Taxonomy" id="1234261"/>
    <lineage>
        <taxon>Eukaryota</taxon>
        <taxon>Metazoa</taxon>
        <taxon>Spiralia</taxon>
        <taxon>Gnathifera</taxon>
        <taxon>Rotifera</taxon>
        <taxon>Eurotatoria</taxon>
        <taxon>Bdelloidea</taxon>
        <taxon>Philodinida</taxon>
        <taxon>Philodinidae</taxon>
        <taxon>Didymodactylos</taxon>
    </lineage>
</organism>
<gene>
    <name evidence="2" type="ORF">OVA965_LOCUS40848</name>
    <name evidence="3" type="ORF">TMI583_LOCUS42363</name>
</gene>
<dbReference type="Proteomes" id="UP000682733">
    <property type="component" value="Unassembled WGS sequence"/>
</dbReference>
<dbReference type="Proteomes" id="UP000677228">
    <property type="component" value="Unassembled WGS sequence"/>
</dbReference>
<evidence type="ECO:0000313" key="4">
    <source>
        <dbReference type="Proteomes" id="UP000677228"/>
    </source>
</evidence>
<feature type="region of interest" description="Disordered" evidence="1">
    <location>
        <begin position="34"/>
        <end position="57"/>
    </location>
</feature>
<sequence>LSYSRALQSQQTQLTPASSFTSCCSSALKSIHSQPSLSTCTTPKDNSSAASSNDSTIDQTYSSLKSELCTRVSQISKKKKANVEPSVMMHIKQLQETTFLMRRKQMSKHFLLPINDKAQLYPELLNEQMVIYKYHFIVI</sequence>
<comment type="caution">
    <text evidence="2">The sequence shown here is derived from an EMBL/GenBank/DDBJ whole genome shotgun (WGS) entry which is preliminary data.</text>
</comment>
<name>A0A8S2FX17_9BILA</name>
<feature type="compositionally biased region" description="Polar residues" evidence="1">
    <location>
        <begin position="34"/>
        <end position="44"/>
    </location>
</feature>
<dbReference type="AlphaFoldDB" id="A0A8S2FX17"/>
<accession>A0A8S2FX17</accession>
<dbReference type="EMBL" id="CAJNOK010045449">
    <property type="protein sequence ID" value="CAF1578919.1"/>
    <property type="molecule type" value="Genomic_DNA"/>
</dbReference>
<evidence type="ECO:0000313" key="2">
    <source>
        <dbReference type="EMBL" id="CAF1578919.1"/>
    </source>
</evidence>
<feature type="compositionally biased region" description="Low complexity" evidence="1">
    <location>
        <begin position="45"/>
        <end position="55"/>
    </location>
</feature>
<reference evidence="2" key="1">
    <citation type="submission" date="2021-02" db="EMBL/GenBank/DDBJ databases">
        <authorList>
            <person name="Nowell W R."/>
        </authorList>
    </citation>
    <scope>NUCLEOTIDE SEQUENCE</scope>
</reference>
<protein>
    <submittedName>
        <fullName evidence="2">Uncharacterized protein</fullName>
    </submittedName>
</protein>
<evidence type="ECO:0000256" key="1">
    <source>
        <dbReference type="SAM" id="MobiDB-lite"/>
    </source>
</evidence>
<feature type="non-terminal residue" evidence="2">
    <location>
        <position position="1"/>
    </location>
</feature>
<dbReference type="EMBL" id="CAJOBA010068468">
    <property type="protein sequence ID" value="CAF4377494.1"/>
    <property type="molecule type" value="Genomic_DNA"/>
</dbReference>